<organism evidence="3 4">
    <name type="scientific">Pisolithus tinctorius Marx 270</name>
    <dbReference type="NCBI Taxonomy" id="870435"/>
    <lineage>
        <taxon>Eukaryota</taxon>
        <taxon>Fungi</taxon>
        <taxon>Dikarya</taxon>
        <taxon>Basidiomycota</taxon>
        <taxon>Agaricomycotina</taxon>
        <taxon>Agaricomycetes</taxon>
        <taxon>Agaricomycetidae</taxon>
        <taxon>Boletales</taxon>
        <taxon>Sclerodermatineae</taxon>
        <taxon>Pisolithaceae</taxon>
        <taxon>Pisolithus</taxon>
    </lineage>
</organism>
<evidence type="ECO:0000313" key="4">
    <source>
        <dbReference type="Proteomes" id="UP000054217"/>
    </source>
</evidence>
<proteinExistence type="predicted"/>
<feature type="region of interest" description="Disordered" evidence="1">
    <location>
        <begin position="59"/>
        <end position="85"/>
    </location>
</feature>
<sequence length="85" mass="9713">TVRIPVSKVRIKCVARGEFVVWLETAAALWTAIFPFWHFICRLHDGSATKWDHLRRETGSAELNDQDGSGEVFPQQPKREGDCED</sequence>
<dbReference type="EMBL" id="KN831981">
    <property type="protein sequence ID" value="KIO02656.1"/>
    <property type="molecule type" value="Genomic_DNA"/>
</dbReference>
<dbReference type="Proteomes" id="UP000054217">
    <property type="component" value="Unassembled WGS sequence"/>
</dbReference>
<dbReference type="InParanoid" id="A0A0C3P575"/>
<dbReference type="HOGENOM" id="CLU_2518741_0_0_1"/>
<protein>
    <submittedName>
        <fullName evidence="3">Uncharacterized protein</fullName>
    </submittedName>
</protein>
<accession>A0A0C3P575</accession>
<evidence type="ECO:0000256" key="1">
    <source>
        <dbReference type="SAM" id="MobiDB-lite"/>
    </source>
</evidence>
<reference evidence="4" key="2">
    <citation type="submission" date="2015-01" db="EMBL/GenBank/DDBJ databases">
        <title>Evolutionary Origins and Diversification of the Mycorrhizal Mutualists.</title>
        <authorList>
            <consortium name="DOE Joint Genome Institute"/>
            <consortium name="Mycorrhizal Genomics Consortium"/>
            <person name="Kohler A."/>
            <person name="Kuo A."/>
            <person name="Nagy L.G."/>
            <person name="Floudas D."/>
            <person name="Copeland A."/>
            <person name="Barry K.W."/>
            <person name="Cichocki N."/>
            <person name="Veneault-Fourrey C."/>
            <person name="LaButti K."/>
            <person name="Lindquist E.A."/>
            <person name="Lipzen A."/>
            <person name="Lundell T."/>
            <person name="Morin E."/>
            <person name="Murat C."/>
            <person name="Riley R."/>
            <person name="Ohm R."/>
            <person name="Sun H."/>
            <person name="Tunlid A."/>
            <person name="Henrissat B."/>
            <person name="Grigoriev I.V."/>
            <person name="Hibbett D.S."/>
            <person name="Martin F."/>
        </authorList>
    </citation>
    <scope>NUCLEOTIDE SEQUENCE [LARGE SCALE GENOMIC DNA]</scope>
    <source>
        <strain evidence="4">Marx 270</strain>
    </source>
</reference>
<keyword evidence="4" id="KW-1185">Reference proteome</keyword>
<evidence type="ECO:0000256" key="2">
    <source>
        <dbReference type="SAM" id="Phobius"/>
    </source>
</evidence>
<evidence type="ECO:0000313" key="3">
    <source>
        <dbReference type="EMBL" id="KIO02656.1"/>
    </source>
</evidence>
<keyword evidence="2" id="KW-0812">Transmembrane</keyword>
<name>A0A0C3P575_PISTI</name>
<reference evidence="3 4" key="1">
    <citation type="submission" date="2014-04" db="EMBL/GenBank/DDBJ databases">
        <authorList>
            <consortium name="DOE Joint Genome Institute"/>
            <person name="Kuo A."/>
            <person name="Kohler A."/>
            <person name="Costa M.D."/>
            <person name="Nagy L.G."/>
            <person name="Floudas D."/>
            <person name="Copeland A."/>
            <person name="Barry K.W."/>
            <person name="Cichocki N."/>
            <person name="Veneault-Fourrey C."/>
            <person name="LaButti K."/>
            <person name="Lindquist E.A."/>
            <person name="Lipzen A."/>
            <person name="Lundell T."/>
            <person name="Morin E."/>
            <person name="Murat C."/>
            <person name="Sun H."/>
            <person name="Tunlid A."/>
            <person name="Henrissat B."/>
            <person name="Grigoriev I.V."/>
            <person name="Hibbett D.S."/>
            <person name="Martin F."/>
            <person name="Nordberg H.P."/>
            <person name="Cantor M.N."/>
            <person name="Hua S.X."/>
        </authorList>
    </citation>
    <scope>NUCLEOTIDE SEQUENCE [LARGE SCALE GENOMIC DNA]</scope>
    <source>
        <strain evidence="3 4">Marx 270</strain>
    </source>
</reference>
<dbReference type="AlphaFoldDB" id="A0A0C3P575"/>
<keyword evidence="2" id="KW-0472">Membrane</keyword>
<feature type="non-terminal residue" evidence="3">
    <location>
        <position position="1"/>
    </location>
</feature>
<feature type="transmembrane region" description="Helical" evidence="2">
    <location>
        <begin position="20"/>
        <end position="40"/>
    </location>
</feature>
<gene>
    <name evidence="3" type="ORF">M404DRAFT_1002253</name>
</gene>
<keyword evidence="2" id="KW-1133">Transmembrane helix</keyword>